<dbReference type="SUPFAM" id="SSF52047">
    <property type="entry name" value="RNI-like"/>
    <property type="match status" value="1"/>
</dbReference>
<dbReference type="Pfam" id="PF00646">
    <property type="entry name" value="F-box"/>
    <property type="match status" value="2"/>
</dbReference>
<evidence type="ECO:0000313" key="2">
    <source>
        <dbReference type="EMBL" id="EYU41842.1"/>
    </source>
</evidence>
<accession>A0A022RMZ1</accession>
<keyword evidence="3" id="KW-1185">Reference proteome</keyword>
<dbReference type="eggNOG" id="ENOG502RYMX">
    <property type="taxonomic scope" value="Eukaryota"/>
</dbReference>
<protein>
    <recommendedName>
        <fullName evidence="1">F-box domain-containing protein</fullName>
    </recommendedName>
</protein>
<proteinExistence type="predicted"/>
<dbReference type="PANTHER" id="PTHR34145">
    <property type="entry name" value="OS02G0105600 PROTEIN"/>
    <property type="match status" value="1"/>
</dbReference>
<dbReference type="AlphaFoldDB" id="A0A022RMZ1"/>
<dbReference type="InterPro" id="IPR055357">
    <property type="entry name" value="LRR_At1g61320_AtMIF1"/>
</dbReference>
<sequence>MSVLLFVNCSDRISQLPDDILVYVLSFLSLKEAARTSVLSSRWINLSKHNPRLVFDAHSLPDRIAKQKGVAVVVKWRKYVKWVNCILRSHRAATLKEFAVFYELNRLARNDITRWLEFAFARNVETLELDLSRNSDYFGYRHEHYVFPEEYFLNGSIDFKSLKVLSLRSVEVTDGAVEFFLRNCPLLEELAVEDSYKISNLEVCGRSLCAKKRYQHSDVDRISQLPDDILVTIVSSFLSLKEAARTSVLSSRWINLWKHIPCLNFDAEQKRLWDEKSAKELLGEERRKYVEWVNSVLTSHKEATLNEYRISFDLCRSTGEPVNRWLEFAFSRRVRILELDLSPTIMNWRPWSKTYAFPEELLTRTSGGASILEPASCIDFKSLKALSMRFVNVSGEAIEFFLRTCPFLEKLVVHNASELSNLEVCGSSLDLKHLELQSCHNLTSIKVSAPNLTSLTLPNVKGLLLENVPMLVEVSVSCVLFMSLSDCDVVYSIYSGIALKDNVKNHTIRIWYTYPSVRLSFERLHVTSFSIN</sequence>
<evidence type="ECO:0000313" key="3">
    <source>
        <dbReference type="Proteomes" id="UP000030748"/>
    </source>
</evidence>
<organism evidence="2 3">
    <name type="scientific">Erythranthe guttata</name>
    <name type="common">Yellow monkey flower</name>
    <name type="synonym">Mimulus guttatus</name>
    <dbReference type="NCBI Taxonomy" id="4155"/>
    <lineage>
        <taxon>Eukaryota</taxon>
        <taxon>Viridiplantae</taxon>
        <taxon>Streptophyta</taxon>
        <taxon>Embryophyta</taxon>
        <taxon>Tracheophyta</taxon>
        <taxon>Spermatophyta</taxon>
        <taxon>Magnoliopsida</taxon>
        <taxon>eudicotyledons</taxon>
        <taxon>Gunneridae</taxon>
        <taxon>Pentapetalae</taxon>
        <taxon>asterids</taxon>
        <taxon>lamiids</taxon>
        <taxon>Lamiales</taxon>
        <taxon>Phrymaceae</taxon>
        <taxon>Erythranthe</taxon>
    </lineage>
</organism>
<dbReference type="PANTHER" id="PTHR34145:SF68">
    <property type="entry name" value="FBD DOMAIN-CONTAINING PROTEIN"/>
    <property type="match status" value="1"/>
</dbReference>
<name>A0A022RMZ1_ERYGU</name>
<dbReference type="EMBL" id="KI630319">
    <property type="protein sequence ID" value="EYU41842.1"/>
    <property type="molecule type" value="Genomic_DNA"/>
</dbReference>
<dbReference type="InterPro" id="IPR001810">
    <property type="entry name" value="F-box_dom"/>
</dbReference>
<dbReference type="InterPro" id="IPR032675">
    <property type="entry name" value="LRR_dom_sf"/>
</dbReference>
<dbReference type="CDD" id="cd22160">
    <property type="entry name" value="F-box_AtFBL13-like"/>
    <property type="match status" value="2"/>
</dbReference>
<dbReference type="InterPro" id="IPR053772">
    <property type="entry name" value="At1g61320/At1g61330-like"/>
</dbReference>
<dbReference type="PROSITE" id="PS50181">
    <property type="entry name" value="FBOX"/>
    <property type="match status" value="1"/>
</dbReference>
<dbReference type="Pfam" id="PF24758">
    <property type="entry name" value="LRR_At5g56370"/>
    <property type="match status" value="1"/>
</dbReference>
<reference evidence="2 3" key="1">
    <citation type="journal article" date="2013" name="Proc. Natl. Acad. Sci. U.S.A.">
        <title>Fine-scale variation in meiotic recombination in Mimulus inferred from population shotgun sequencing.</title>
        <authorList>
            <person name="Hellsten U."/>
            <person name="Wright K.M."/>
            <person name="Jenkins J."/>
            <person name="Shu S."/>
            <person name="Yuan Y."/>
            <person name="Wessler S.R."/>
            <person name="Schmutz J."/>
            <person name="Willis J.H."/>
            <person name="Rokhsar D.S."/>
        </authorList>
    </citation>
    <scope>NUCLEOTIDE SEQUENCE [LARGE SCALE GENOMIC DNA]</scope>
    <source>
        <strain evidence="3">cv. DUN x IM62</strain>
    </source>
</reference>
<dbReference type="Gene3D" id="1.20.1280.50">
    <property type="match status" value="1"/>
</dbReference>
<evidence type="ECO:0000259" key="1">
    <source>
        <dbReference type="PROSITE" id="PS50181"/>
    </source>
</evidence>
<dbReference type="Pfam" id="PF23622">
    <property type="entry name" value="LRR_At1g61320_AtMIF1"/>
    <property type="match status" value="1"/>
</dbReference>
<gene>
    <name evidence="2" type="ORF">MIMGU_mgv1a020578mg</name>
</gene>
<feature type="domain" description="F-box" evidence="1">
    <location>
        <begin position="10"/>
        <end position="58"/>
    </location>
</feature>
<dbReference type="InterPro" id="IPR055411">
    <property type="entry name" value="LRR_FXL15/At3g58940/PEG3-like"/>
</dbReference>
<dbReference type="InterPro" id="IPR036047">
    <property type="entry name" value="F-box-like_dom_sf"/>
</dbReference>
<dbReference type="InterPro" id="IPR053781">
    <property type="entry name" value="F-box_AtFBL13-like"/>
</dbReference>
<dbReference type="SMART" id="SM00256">
    <property type="entry name" value="FBOX"/>
    <property type="match status" value="2"/>
</dbReference>
<dbReference type="Gene3D" id="3.80.10.10">
    <property type="entry name" value="Ribonuclease Inhibitor"/>
    <property type="match status" value="1"/>
</dbReference>
<dbReference type="Proteomes" id="UP000030748">
    <property type="component" value="Unassembled WGS sequence"/>
</dbReference>
<dbReference type="SUPFAM" id="SSF81383">
    <property type="entry name" value="F-box domain"/>
    <property type="match status" value="2"/>
</dbReference>